<accession>A0A834VA49</accession>
<evidence type="ECO:0000313" key="12">
    <source>
        <dbReference type="Proteomes" id="UP000070412"/>
    </source>
</evidence>
<feature type="domain" description="BMERB" evidence="9">
    <location>
        <begin position="739"/>
        <end position="836"/>
    </location>
</feature>
<dbReference type="InterPro" id="IPR019448">
    <property type="entry name" value="NT-C2"/>
</dbReference>
<feature type="compositionally biased region" description="Basic and acidic residues" evidence="6">
    <location>
        <begin position="494"/>
        <end position="504"/>
    </location>
</feature>
<evidence type="ECO:0000256" key="5">
    <source>
        <dbReference type="SAM" id="Coils"/>
    </source>
</evidence>
<dbReference type="InterPro" id="IPR050540">
    <property type="entry name" value="F-actin_Monoox_Mical"/>
</dbReference>
<dbReference type="GO" id="GO:0005768">
    <property type="term" value="C:endosome"/>
    <property type="evidence" value="ECO:0007669"/>
    <property type="project" value="UniProtKB-SubCell"/>
</dbReference>
<evidence type="ECO:0000256" key="2">
    <source>
        <dbReference type="ARBA" id="ARBA00022553"/>
    </source>
</evidence>
<dbReference type="EMBL" id="WVUK01000066">
    <property type="protein sequence ID" value="KAF7487830.1"/>
    <property type="molecule type" value="Genomic_DNA"/>
</dbReference>
<name>A0A834VA49_SARSC</name>
<dbReference type="InterPro" id="IPR022735">
    <property type="entry name" value="bMERB_dom"/>
</dbReference>
<dbReference type="FunFam" id="1.10.418.10:FF:000023">
    <property type="entry name" value="EH domain-binding protein 1 isoform X1"/>
    <property type="match status" value="1"/>
</dbReference>
<keyword evidence="4 5" id="KW-0175">Coiled coil</keyword>
<dbReference type="Pfam" id="PF12130">
    <property type="entry name" value="bMERB_dom"/>
    <property type="match status" value="1"/>
</dbReference>
<dbReference type="PROSITE" id="PS51840">
    <property type="entry name" value="C2_NT"/>
    <property type="match status" value="1"/>
</dbReference>
<dbReference type="Pfam" id="PF00307">
    <property type="entry name" value="CH"/>
    <property type="match status" value="1"/>
</dbReference>
<dbReference type="Gene3D" id="1.10.418.10">
    <property type="entry name" value="Calponin-like domain"/>
    <property type="match status" value="1"/>
</dbReference>
<feature type="compositionally biased region" description="Polar residues" evidence="6">
    <location>
        <begin position="280"/>
        <end position="293"/>
    </location>
</feature>
<feature type="domain" description="Calponin-homology (CH)" evidence="7">
    <location>
        <begin position="361"/>
        <end position="466"/>
    </location>
</feature>
<feature type="region of interest" description="Disordered" evidence="6">
    <location>
        <begin position="254"/>
        <end position="318"/>
    </location>
</feature>
<evidence type="ECO:0000259" key="9">
    <source>
        <dbReference type="PROSITE" id="PS51848"/>
    </source>
</evidence>
<evidence type="ECO:0000259" key="8">
    <source>
        <dbReference type="PROSITE" id="PS51840"/>
    </source>
</evidence>
<keyword evidence="2" id="KW-0597">Phosphoprotein</keyword>
<feature type="region of interest" description="Disordered" evidence="6">
    <location>
        <begin position="494"/>
        <end position="517"/>
    </location>
</feature>
<comment type="subcellular location">
    <subcellularLocation>
        <location evidence="1">Endosome</location>
    </subcellularLocation>
</comment>
<reference evidence="11" key="3">
    <citation type="submission" date="2022-06" db="UniProtKB">
        <authorList>
            <consortium name="EnsemblMetazoa"/>
        </authorList>
    </citation>
    <scope>IDENTIFICATION</scope>
</reference>
<dbReference type="SUPFAM" id="SSF47576">
    <property type="entry name" value="Calponin-homology domain, CH-domain"/>
    <property type="match status" value="1"/>
</dbReference>
<protein>
    <submittedName>
        <fullName evidence="10">EH domain-binding protein 1</fullName>
    </submittedName>
</protein>
<dbReference type="EnsemblMetazoa" id="SSS_8211s_mrna">
    <property type="protein sequence ID" value="KAF7487830.1"/>
    <property type="gene ID" value="SSS_8211"/>
</dbReference>
<feature type="domain" description="C2 NT-type" evidence="8">
    <location>
        <begin position="8"/>
        <end position="162"/>
    </location>
</feature>
<feature type="compositionally biased region" description="Basic and acidic residues" evidence="6">
    <location>
        <begin position="254"/>
        <end position="266"/>
    </location>
</feature>
<sequence length="836" mass="96550">MSFVWKRLQRVNKRAVKYRVLFELKELVIEGCSKWQPDKVIVVFSRRNRRKVSQPMSWEPTIRNPYLGMVKWSLPEIIDIEITLFKDSHNRFESKEWIVSIESISQFGKNRRIATANINISNFVDCEQFSVPLRHELSKMKLNLVSKKVKLASISLTMATQFLKEGKATDDDMQSLASLMSMTEQNPPIDLDDDLDENQSNQTAEEISKMLKQFNEFLNNEGNEINENSENKIQSDTVGENLIVNTVENDLDKSISNENIHQKSESENVSATTHDDENLNESLTKGSEIPTSDSQHEEKNPDNAEEFNGSIDSLHDTDKNIVTSETNIKYSDDFTEVNDMDLSLLENIDLETEKFNNLAFPSTTSDLLSWCQSIAKHYSGVEITNMTTSWRNGIAFCAIIHHFRPDLIDFDSLQPSDIVGNCRKAFEAAESIGITKLIDPNQMATLNVPDKLSVMTYLYQLRSYFTDPLFNFQPSKLNSTQSDDQYLNQNQIEYDEKSTIDDSSKSPNNPSRSIGEKTIENESLLLKPMIQKQLTYPFQKNLTLKELDDDQKQETNEKLPKSHTLCDNEFRPEKCSISSPKKFKKICDDLVCNGNKSETTLNENRLQKLQKEARVLWANYQNNQFKTQRNDLNEKRIESLQRRAKKLISDSQKGLLNANSFRDSIDSLRNGHNGLSGVIPNNRSAMRSVEFANRTNDDLKAYRASNNSIKTLEFNFYQFKPTLNTIETNEAKKSPESSKSNDVKTSRNILKKINDVKLSPENLREELINIEDEQKRIDREASILEKRLRKLMESGGDQQLEERLIQNWFVLVNRRNSIIRRQMQLNIRCSYYYQIH</sequence>
<proteinExistence type="predicted"/>
<keyword evidence="3" id="KW-0967">Endosome</keyword>
<evidence type="ECO:0000313" key="10">
    <source>
        <dbReference type="EMBL" id="KAF7487830.1"/>
    </source>
</evidence>
<dbReference type="PANTHER" id="PTHR23167:SF46">
    <property type="entry name" value="EPS15 HOMOLOGY DOMAIN CONTAINING PROTEIN-BINDING PROTEIN 1, ISOFORM F"/>
    <property type="match status" value="1"/>
</dbReference>
<gene>
    <name evidence="10" type="ORF">SSS_8211</name>
</gene>
<evidence type="ECO:0000256" key="6">
    <source>
        <dbReference type="SAM" id="MobiDB-lite"/>
    </source>
</evidence>
<evidence type="ECO:0000256" key="1">
    <source>
        <dbReference type="ARBA" id="ARBA00004177"/>
    </source>
</evidence>
<reference evidence="12" key="1">
    <citation type="journal article" date="2020" name="PLoS Negl. Trop. Dis.">
        <title>High-quality nuclear genome for Sarcoptes scabiei-A critical resource for a neglected parasite.</title>
        <authorList>
            <person name="Korhonen P.K."/>
            <person name="Gasser R.B."/>
            <person name="Ma G."/>
            <person name="Wang T."/>
            <person name="Stroehlein A.J."/>
            <person name="Young N.D."/>
            <person name="Ang C.S."/>
            <person name="Fernando D.D."/>
            <person name="Lu H.C."/>
            <person name="Taylor S."/>
            <person name="Reynolds S.L."/>
            <person name="Mofiz E."/>
            <person name="Najaraj S.H."/>
            <person name="Gowda H."/>
            <person name="Madugundu A."/>
            <person name="Renuse S."/>
            <person name="Holt D."/>
            <person name="Pandey A."/>
            <person name="Papenfuss A.T."/>
            <person name="Fischer K."/>
        </authorList>
    </citation>
    <scope>NUCLEOTIDE SEQUENCE [LARGE SCALE GENOMIC DNA]</scope>
</reference>
<dbReference type="PROSITE" id="PS50021">
    <property type="entry name" value="CH"/>
    <property type="match status" value="1"/>
</dbReference>
<evidence type="ECO:0000313" key="11">
    <source>
        <dbReference type="EnsemblMetazoa" id="KAF7487830.1"/>
    </source>
</evidence>
<dbReference type="SMART" id="SM00033">
    <property type="entry name" value="CH"/>
    <property type="match status" value="1"/>
</dbReference>
<dbReference type="Proteomes" id="UP000070412">
    <property type="component" value="Unassembled WGS sequence"/>
</dbReference>
<dbReference type="PROSITE" id="PS51848">
    <property type="entry name" value="BMERB"/>
    <property type="match status" value="1"/>
</dbReference>
<dbReference type="InterPro" id="IPR036872">
    <property type="entry name" value="CH_dom_sf"/>
</dbReference>
<dbReference type="AlphaFoldDB" id="A0A834VA49"/>
<evidence type="ECO:0000259" key="7">
    <source>
        <dbReference type="PROSITE" id="PS50021"/>
    </source>
</evidence>
<dbReference type="InterPro" id="IPR001715">
    <property type="entry name" value="CH_dom"/>
</dbReference>
<feature type="coiled-coil region" evidence="5">
    <location>
        <begin position="767"/>
        <end position="794"/>
    </location>
</feature>
<reference evidence="10" key="2">
    <citation type="submission" date="2020-01" db="EMBL/GenBank/DDBJ databases">
        <authorList>
            <person name="Korhonen P.K.K."/>
            <person name="Guangxu M.G."/>
            <person name="Wang T.W."/>
            <person name="Stroehlein A.J.S."/>
            <person name="Young N.D."/>
            <person name="Ang C.-S.A."/>
            <person name="Fernando D.W.F."/>
            <person name="Lu H.L."/>
            <person name="Taylor S.T."/>
            <person name="Ehtesham M.E.M."/>
            <person name="Najaraj S.H.N."/>
            <person name="Harsha G.H.G."/>
            <person name="Madugundu A.M."/>
            <person name="Renuse S.R."/>
            <person name="Holt D.H."/>
            <person name="Pandey A.P."/>
            <person name="Papenfuss A.P."/>
            <person name="Gasser R.B.G."/>
            <person name="Fischer K.F."/>
        </authorList>
    </citation>
    <scope>NUCLEOTIDE SEQUENCE</scope>
    <source>
        <strain evidence="10">SSS_KF_BRIS2020</strain>
    </source>
</reference>
<dbReference type="Pfam" id="PF10358">
    <property type="entry name" value="NT-C2"/>
    <property type="match status" value="1"/>
</dbReference>
<organism evidence="10">
    <name type="scientific">Sarcoptes scabiei</name>
    <name type="common">Itch mite</name>
    <name type="synonym">Acarus scabiei</name>
    <dbReference type="NCBI Taxonomy" id="52283"/>
    <lineage>
        <taxon>Eukaryota</taxon>
        <taxon>Metazoa</taxon>
        <taxon>Ecdysozoa</taxon>
        <taxon>Arthropoda</taxon>
        <taxon>Chelicerata</taxon>
        <taxon>Arachnida</taxon>
        <taxon>Acari</taxon>
        <taxon>Acariformes</taxon>
        <taxon>Sarcoptiformes</taxon>
        <taxon>Astigmata</taxon>
        <taxon>Psoroptidia</taxon>
        <taxon>Sarcoptoidea</taxon>
        <taxon>Sarcoptidae</taxon>
        <taxon>Sarcoptinae</taxon>
        <taxon>Sarcoptes</taxon>
    </lineage>
</organism>
<dbReference type="PANTHER" id="PTHR23167">
    <property type="entry name" value="CALPONIN HOMOLOGY DOMAIN-CONTAINING PROTEIN DDB_G0272472-RELATED"/>
    <property type="match status" value="1"/>
</dbReference>
<evidence type="ECO:0000256" key="3">
    <source>
        <dbReference type="ARBA" id="ARBA00022753"/>
    </source>
</evidence>
<evidence type="ECO:0000256" key="4">
    <source>
        <dbReference type="ARBA" id="ARBA00023054"/>
    </source>
</evidence>
<dbReference type="OrthoDB" id="5972258at2759"/>
<keyword evidence="12" id="KW-1185">Reference proteome</keyword>